<comment type="cofactor">
    <cofactor evidence="1">
        <name>Mg(2+)</name>
        <dbReference type="ChEBI" id="CHEBI:18420"/>
    </cofactor>
</comment>
<dbReference type="InterPro" id="IPR036900">
    <property type="entry name" value="A-D-PHexomutase_C_sf"/>
</dbReference>
<keyword evidence="6" id="KW-0413">Isomerase</keyword>
<dbReference type="Pfam" id="PF02879">
    <property type="entry name" value="PGM_PMM_II"/>
    <property type="match status" value="1"/>
</dbReference>
<dbReference type="PANTHER" id="PTHR43771:SF2">
    <property type="entry name" value="PHOSPHOMANNOMUTASE_PHOSPHOGLUCOMUTASE"/>
    <property type="match status" value="1"/>
</dbReference>
<dbReference type="SUPFAM" id="SSF53738">
    <property type="entry name" value="Phosphoglucomutase, first 3 domains"/>
    <property type="match status" value="3"/>
</dbReference>
<dbReference type="GO" id="GO:0046872">
    <property type="term" value="F:metal ion binding"/>
    <property type="evidence" value="ECO:0007669"/>
    <property type="project" value="UniProtKB-KW"/>
</dbReference>
<dbReference type="InterPro" id="IPR005846">
    <property type="entry name" value="A-D-PHexomutase_a/b/a-III"/>
</dbReference>
<organism evidence="10">
    <name type="scientific">Candidatus Tisiphia endosymbiont of Sergentomyia squamirostris</name>
    <dbReference type="NCBI Taxonomy" id="3113639"/>
    <lineage>
        <taxon>Bacteria</taxon>
        <taxon>Pseudomonadati</taxon>
        <taxon>Pseudomonadota</taxon>
        <taxon>Alphaproteobacteria</taxon>
        <taxon>Rickettsiales</taxon>
        <taxon>Rickettsiaceae</taxon>
        <taxon>Rickettsieae</taxon>
        <taxon>Candidatus Tisiphia</taxon>
    </lineage>
</organism>
<dbReference type="PRINTS" id="PR00509">
    <property type="entry name" value="PGMPMM"/>
</dbReference>
<protein>
    <submittedName>
        <fullName evidence="10">Phosphomannomutase/phosphoglucomutase</fullName>
    </submittedName>
</protein>
<dbReference type="Gene3D" id="3.40.120.10">
    <property type="entry name" value="Alpha-D-Glucose-1,6-Bisphosphate, subunit A, domain 3"/>
    <property type="match status" value="3"/>
</dbReference>
<sequence>MTMEINRTIFRLYDIRGSSLIDINPTIAYKIGFCFTKMHISKQGNEIFIGRDGRLSSPALYHALVNGIISAKGKVTSIGIVPSPVLYFADKIFKPQASIMITGSHNHKDDNGFKLLSQGQSFFAQQIQDLLNNILSQDWSTNLIIPKKLLALSNIRNLNITDKYLDRILQGITILPQIKVAWDPANGAAGNIIDLLALRLPNKNIVINSEIDGNFPNHHPDPTIPKNLEQLIEIVKTQDCDIGIAFDGDGDRIGIISKKGRIILGDQILAILAKDVIEQNPNATIIMDIKSSSSIFNQIKSYGGNVIMWKTGHSFIKDKMQTTKALLGGETSGHIFFADKYYGYDDAIYAALRFIDLLSRSKKTLDDMIDELPKCYSTPEIKISVPDNLKFDIIQQIREDLNSRNITFNDIDGIRVDSHNMPNESQGYAWWLLRASNTEAKIIAKYESDSLEKLNSLKLELSSLLAKHGLKL</sequence>
<dbReference type="InterPro" id="IPR016055">
    <property type="entry name" value="A-D-PHexomutase_a/b/a-I/II/III"/>
</dbReference>
<evidence type="ECO:0000259" key="7">
    <source>
        <dbReference type="Pfam" id="PF02878"/>
    </source>
</evidence>
<dbReference type="PANTHER" id="PTHR43771">
    <property type="entry name" value="PHOSPHOMANNOMUTASE"/>
    <property type="match status" value="1"/>
</dbReference>
<dbReference type="InterPro" id="IPR005845">
    <property type="entry name" value="A-D-PHexomutase_a/b/a-II"/>
</dbReference>
<reference evidence="10" key="1">
    <citation type="submission" date="2024-01" db="EMBL/GenBank/DDBJ databases">
        <title>Sequencing the genomes of a sandfly, Sergentomyia squamirostris, and its two endosymbionts.</title>
        <authorList>
            <person name="Itokawa K."/>
            <person name="Sanjoba C."/>
        </authorList>
    </citation>
    <scope>NUCLEOTIDE SEQUENCE</scope>
    <source>
        <strain evidence="10">RiSSQ</strain>
    </source>
</reference>
<evidence type="ECO:0000256" key="5">
    <source>
        <dbReference type="ARBA" id="ARBA00022842"/>
    </source>
</evidence>
<evidence type="ECO:0000259" key="9">
    <source>
        <dbReference type="Pfam" id="PF02880"/>
    </source>
</evidence>
<evidence type="ECO:0000256" key="2">
    <source>
        <dbReference type="ARBA" id="ARBA00010231"/>
    </source>
</evidence>
<dbReference type="Gene3D" id="3.30.310.50">
    <property type="entry name" value="Alpha-D-phosphohexomutase, C-terminal domain"/>
    <property type="match status" value="1"/>
</dbReference>
<evidence type="ECO:0000256" key="1">
    <source>
        <dbReference type="ARBA" id="ARBA00001946"/>
    </source>
</evidence>
<feature type="domain" description="Alpha-D-phosphohexomutase alpha/beta/alpha" evidence="8">
    <location>
        <begin position="163"/>
        <end position="260"/>
    </location>
</feature>
<proteinExistence type="inferred from homology"/>
<evidence type="ECO:0000256" key="3">
    <source>
        <dbReference type="ARBA" id="ARBA00022553"/>
    </source>
</evidence>
<keyword evidence="5" id="KW-0460">Magnesium</keyword>
<dbReference type="EMBL" id="AP029170">
    <property type="protein sequence ID" value="BFD45988.1"/>
    <property type="molecule type" value="Genomic_DNA"/>
</dbReference>
<dbReference type="GO" id="GO:0005975">
    <property type="term" value="P:carbohydrate metabolic process"/>
    <property type="evidence" value="ECO:0007669"/>
    <property type="project" value="InterPro"/>
</dbReference>
<evidence type="ECO:0000259" key="8">
    <source>
        <dbReference type="Pfam" id="PF02879"/>
    </source>
</evidence>
<dbReference type="CDD" id="cd03089">
    <property type="entry name" value="PMM_PGM"/>
    <property type="match status" value="1"/>
</dbReference>
<dbReference type="Pfam" id="PF02880">
    <property type="entry name" value="PGM_PMM_III"/>
    <property type="match status" value="1"/>
</dbReference>
<comment type="similarity">
    <text evidence="2">Belongs to the phosphohexose mutase family.</text>
</comment>
<dbReference type="InterPro" id="IPR005841">
    <property type="entry name" value="Alpha-D-phosphohexomutase_SF"/>
</dbReference>
<dbReference type="AlphaFoldDB" id="A0AAT9G811"/>
<dbReference type="InterPro" id="IPR005844">
    <property type="entry name" value="A-D-PHexomutase_a/b/a-I"/>
</dbReference>
<keyword evidence="4" id="KW-0479">Metal-binding</keyword>
<dbReference type="Pfam" id="PF02878">
    <property type="entry name" value="PGM_PMM_I"/>
    <property type="match status" value="1"/>
</dbReference>
<evidence type="ECO:0000313" key="10">
    <source>
        <dbReference type="EMBL" id="BFD45988.1"/>
    </source>
</evidence>
<keyword evidence="3" id="KW-0597">Phosphoprotein</keyword>
<gene>
    <name evidence="10" type="ORF">DMENIID0002_06340</name>
</gene>
<dbReference type="GO" id="GO:0016868">
    <property type="term" value="F:intramolecular phosphotransferase activity"/>
    <property type="evidence" value="ECO:0007669"/>
    <property type="project" value="InterPro"/>
</dbReference>
<accession>A0AAT9G811</accession>
<feature type="domain" description="Alpha-D-phosphohexomutase alpha/beta/alpha" evidence="7">
    <location>
        <begin position="8"/>
        <end position="135"/>
    </location>
</feature>
<name>A0AAT9G811_9RICK</name>
<evidence type="ECO:0000256" key="4">
    <source>
        <dbReference type="ARBA" id="ARBA00022723"/>
    </source>
</evidence>
<evidence type="ECO:0000256" key="6">
    <source>
        <dbReference type="ARBA" id="ARBA00023235"/>
    </source>
</evidence>
<dbReference type="SUPFAM" id="SSF55957">
    <property type="entry name" value="Phosphoglucomutase, C-terminal domain"/>
    <property type="match status" value="1"/>
</dbReference>
<feature type="domain" description="Alpha-D-phosphohexomutase alpha/beta/alpha" evidence="9">
    <location>
        <begin position="265"/>
        <end position="375"/>
    </location>
</feature>